<name>A0A6V2I296_9STRA</name>
<dbReference type="EMBL" id="HBNS01029123">
    <property type="protein sequence ID" value="CAE4622416.1"/>
    <property type="molecule type" value="Transcribed_RNA"/>
</dbReference>
<dbReference type="InterPro" id="IPR005339">
    <property type="entry name" value="GINS_Psf1"/>
</dbReference>
<dbReference type="CDD" id="cd21696">
    <property type="entry name" value="GINS_B_Psf1"/>
    <property type="match status" value="1"/>
</dbReference>
<evidence type="ECO:0000256" key="1">
    <source>
        <dbReference type="ARBA" id="ARBA00004123"/>
    </source>
</evidence>
<evidence type="ECO:0000313" key="8">
    <source>
        <dbReference type="EMBL" id="CAE4622416.1"/>
    </source>
</evidence>
<evidence type="ECO:0000256" key="5">
    <source>
        <dbReference type="SAM" id="MobiDB-lite"/>
    </source>
</evidence>
<dbReference type="InterPro" id="IPR036224">
    <property type="entry name" value="GINS_bundle-like_dom_sf"/>
</dbReference>
<comment type="similarity">
    <text evidence="2">Belongs to the GINS1/PSF1 family.</text>
</comment>
<dbReference type="InterPro" id="IPR021151">
    <property type="entry name" value="GINS_A"/>
</dbReference>
<evidence type="ECO:0008006" key="9">
    <source>
        <dbReference type="Google" id="ProtNLM"/>
    </source>
</evidence>
<dbReference type="GO" id="GO:0000811">
    <property type="term" value="C:GINS complex"/>
    <property type="evidence" value="ECO:0007669"/>
    <property type="project" value="InterPro"/>
</dbReference>
<dbReference type="GO" id="GO:1902983">
    <property type="term" value="P:DNA strand elongation involved in mitotic DNA replication"/>
    <property type="evidence" value="ECO:0007669"/>
    <property type="project" value="TreeGrafter"/>
</dbReference>
<evidence type="ECO:0000259" key="6">
    <source>
        <dbReference type="Pfam" id="PF05916"/>
    </source>
</evidence>
<sequence length="218" mass="24442">MNFGQRGRELLLDLKRSDWLPPYSDEGVRGTLEEINLHYGELSDHVNASAAAAAADASAEQSGDRSSRRKKDAQLPFESRAAVVLHDEAIRRNKRCLLAYHQYRMDRLRGLRWETTGVLPNHIRGLLSEAEVDFFAEYDRIVSRHCASIDLDLSSSQTPPEADFVEVRVLQAGLGRIETEYGGSVALDLGTTHHLPRGDVEHLIRQGVLQELNGEERS</sequence>
<dbReference type="CDD" id="cd11710">
    <property type="entry name" value="GINS_A_psf1"/>
    <property type="match status" value="1"/>
</dbReference>
<evidence type="ECO:0000256" key="3">
    <source>
        <dbReference type="ARBA" id="ARBA00022705"/>
    </source>
</evidence>
<feature type="domain" description="GINS subunit" evidence="6">
    <location>
        <begin position="87"/>
        <end position="145"/>
    </location>
</feature>
<keyword evidence="3" id="KW-0235">DNA replication</keyword>
<proteinExistence type="inferred from homology"/>
<protein>
    <recommendedName>
        <fullName evidence="9">GINS subunit domain-containing protein</fullName>
    </recommendedName>
</protein>
<dbReference type="Pfam" id="PF05916">
    <property type="entry name" value="Sld5"/>
    <property type="match status" value="1"/>
</dbReference>
<keyword evidence="4" id="KW-0539">Nucleus</keyword>
<organism evidence="8">
    <name type="scientific">Ditylum brightwellii</name>
    <dbReference type="NCBI Taxonomy" id="49249"/>
    <lineage>
        <taxon>Eukaryota</taxon>
        <taxon>Sar</taxon>
        <taxon>Stramenopiles</taxon>
        <taxon>Ochrophyta</taxon>
        <taxon>Bacillariophyta</taxon>
        <taxon>Mediophyceae</taxon>
        <taxon>Lithodesmiophycidae</taxon>
        <taxon>Lithodesmiales</taxon>
        <taxon>Lithodesmiaceae</taxon>
        <taxon>Ditylum</taxon>
    </lineage>
</organism>
<dbReference type="Gene3D" id="1.20.58.1030">
    <property type="match status" value="1"/>
</dbReference>
<dbReference type="PANTHER" id="PTHR12914">
    <property type="entry name" value="PARTNER OF SLD5"/>
    <property type="match status" value="1"/>
</dbReference>
<dbReference type="SUPFAM" id="SSF158573">
    <property type="entry name" value="GINS helical bundle-like"/>
    <property type="match status" value="1"/>
</dbReference>
<feature type="domain" description="DNA replication complex GINS protein PSF1 C-terminal" evidence="7">
    <location>
        <begin position="164"/>
        <end position="212"/>
    </location>
</feature>
<accession>A0A6V2I296</accession>
<dbReference type="PANTHER" id="PTHR12914:SF2">
    <property type="entry name" value="DNA REPLICATION COMPLEX GINS PROTEIN PSF1"/>
    <property type="match status" value="1"/>
</dbReference>
<dbReference type="Pfam" id="PF24997">
    <property type="entry name" value="PSF1_C"/>
    <property type="match status" value="1"/>
</dbReference>
<evidence type="ECO:0000256" key="4">
    <source>
        <dbReference type="ARBA" id="ARBA00023242"/>
    </source>
</evidence>
<dbReference type="AlphaFoldDB" id="A0A6V2I296"/>
<evidence type="ECO:0000259" key="7">
    <source>
        <dbReference type="Pfam" id="PF24997"/>
    </source>
</evidence>
<comment type="subcellular location">
    <subcellularLocation>
        <location evidence="1">Nucleus</location>
    </subcellularLocation>
</comment>
<feature type="region of interest" description="Disordered" evidence="5">
    <location>
        <begin position="53"/>
        <end position="73"/>
    </location>
</feature>
<dbReference type="InterPro" id="IPR056783">
    <property type="entry name" value="PSF1_C"/>
</dbReference>
<evidence type="ECO:0000256" key="2">
    <source>
        <dbReference type="ARBA" id="ARBA00006677"/>
    </source>
</evidence>
<reference evidence="8" key="1">
    <citation type="submission" date="2021-01" db="EMBL/GenBank/DDBJ databases">
        <authorList>
            <person name="Corre E."/>
            <person name="Pelletier E."/>
            <person name="Niang G."/>
            <person name="Scheremetjew M."/>
            <person name="Finn R."/>
            <person name="Kale V."/>
            <person name="Holt S."/>
            <person name="Cochrane G."/>
            <person name="Meng A."/>
            <person name="Brown T."/>
            <person name="Cohen L."/>
        </authorList>
    </citation>
    <scope>NUCLEOTIDE SEQUENCE</scope>
    <source>
        <strain evidence="8">GSO104</strain>
    </source>
</reference>
<gene>
    <name evidence="8" type="ORF">DBRI00130_LOCUS22896</name>
</gene>